<evidence type="ECO:0000313" key="4">
    <source>
        <dbReference type="EMBL" id="KAJ8274126.1"/>
    </source>
</evidence>
<feature type="compositionally biased region" description="Basic and acidic residues" evidence="2">
    <location>
        <begin position="84"/>
        <end position="113"/>
    </location>
</feature>
<reference evidence="4" key="1">
    <citation type="journal article" date="2023" name="Science">
        <title>Genome structures resolve the early diversification of teleost fishes.</title>
        <authorList>
            <person name="Parey E."/>
            <person name="Louis A."/>
            <person name="Montfort J."/>
            <person name="Bouchez O."/>
            <person name="Roques C."/>
            <person name="Iampietro C."/>
            <person name="Lluch J."/>
            <person name="Castinel A."/>
            <person name="Donnadieu C."/>
            <person name="Desvignes T."/>
            <person name="Floi Bucao C."/>
            <person name="Jouanno E."/>
            <person name="Wen M."/>
            <person name="Mejri S."/>
            <person name="Dirks R."/>
            <person name="Jansen H."/>
            <person name="Henkel C."/>
            <person name="Chen W.J."/>
            <person name="Zahm M."/>
            <person name="Cabau C."/>
            <person name="Klopp C."/>
            <person name="Thompson A.W."/>
            <person name="Robinson-Rechavi M."/>
            <person name="Braasch I."/>
            <person name="Lecointre G."/>
            <person name="Bobe J."/>
            <person name="Postlethwait J.H."/>
            <person name="Berthelot C."/>
            <person name="Roest Crollius H."/>
            <person name="Guiguen Y."/>
        </authorList>
    </citation>
    <scope>NUCLEOTIDE SEQUENCE</scope>
    <source>
        <strain evidence="4">Concon-B</strain>
    </source>
</reference>
<feature type="domain" description="C2H2-type" evidence="3">
    <location>
        <begin position="264"/>
        <end position="292"/>
    </location>
</feature>
<organism evidence="4 5">
    <name type="scientific">Conger conger</name>
    <name type="common">Conger eel</name>
    <name type="synonym">Muraena conger</name>
    <dbReference type="NCBI Taxonomy" id="82655"/>
    <lineage>
        <taxon>Eukaryota</taxon>
        <taxon>Metazoa</taxon>
        <taxon>Chordata</taxon>
        <taxon>Craniata</taxon>
        <taxon>Vertebrata</taxon>
        <taxon>Euteleostomi</taxon>
        <taxon>Actinopterygii</taxon>
        <taxon>Neopterygii</taxon>
        <taxon>Teleostei</taxon>
        <taxon>Anguilliformes</taxon>
        <taxon>Congridae</taxon>
        <taxon>Conger</taxon>
    </lineage>
</organism>
<keyword evidence="1" id="KW-0862">Zinc</keyword>
<keyword evidence="1" id="KW-0863">Zinc-finger</keyword>
<dbReference type="EMBL" id="JAFJMO010000006">
    <property type="protein sequence ID" value="KAJ8274126.1"/>
    <property type="molecule type" value="Genomic_DNA"/>
</dbReference>
<dbReference type="PROSITE" id="PS50157">
    <property type="entry name" value="ZINC_FINGER_C2H2_2"/>
    <property type="match status" value="1"/>
</dbReference>
<keyword evidence="5" id="KW-1185">Reference proteome</keyword>
<accession>A0A9Q1DL64</accession>
<dbReference type="InterPro" id="IPR013087">
    <property type="entry name" value="Znf_C2H2_type"/>
</dbReference>
<gene>
    <name evidence="4" type="ORF">COCON_G00087510</name>
</gene>
<dbReference type="AlphaFoldDB" id="A0A9Q1DL64"/>
<evidence type="ECO:0000256" key="2">
    <source>
        <dbReference type="SAM" id="MobiDB-lite"/>
    </source>
</evidence>
<feature type="region of interest" description="Disordered" evidence="2">
    <location>
        <begin position="83"/>
        <end position="113"/>
    </location>
</feature>
<feature type="compositionally biased region" description="Basic and acidic residues" evidence="2">
    <location>
        <begin position="311"/>
        <end position="320"/>
    </location>
</feature>
<evidence type="ECO:0000256" key="1">
    <source>
        <dbReference type="PROSITE-ProRule" id="PRU00042"/>
    </source>
</evidence>
<evidence type="ECO:0000259" key="3">
    <source>
        <dbReference type="PROSITE" id="PS50157"/>
    </source>
</evidence>
<proteinExistence type="predicted"/>
<feature type="compositionally biased region" description="Polar residues" evidence="2">
    <location>
        <begin position="296"/>
        <end position="306"/>
    </location>
</feature>
<name>A0A9Q1DL64_CONCO</name>
<keyword evidence="1" id="KW-0479">Metal-binding</keyword>
<dbReference type="OrthoDB" id="8959641at2759"/>
<evidence type="ECO:0000313" key="5">
    <source>
        <dbReference type="Proteomes" id="UP001152803"/>
    </source>
</evidence>
<comment type="caution">
    <text evidence="4">The sequence shown here is derived from an EMBL/GenBank/DDBJ whole genome shotgun (WGS) entry which is preliminary data.</text>
</comment>
<feature type="region of interest" description="Disordered" evidence="2">
    <location>
        <begin position="296"/>
        <end position="320"/>
    </location>
</feature>
<protein>
    <recommendedName>
        <fullName evidence="3">C2H2-type domain-containing protein</fullName>
    </recommendedName>
</protein>
<dbReference type="Proteomes" id="UP001152803">
    <property type="component" value="Unassembled WGS sequence"/>
</dbReference>
<dbReference type="GO" id="GO:0008270">
    <property type="term" value="F:zinc ion binding"/>
    <property type="evidence" value="ECO:0007669"/>
    <property type="project" value="UniProtKB-KW"/>
</dbReference>
<sequence>MEECKLSHPPIRRVVDSTKLTHCNSQSESLPDSMRCLSSSSLVGDMKVESVIESTDYTGVLYEMTQEEQDRLSNMKEEVEECEERQSVKMEREDGVMDDKELGREQQKARDEQKGKGVAYLTCQTHKFEKNGVKSEYGQQDMEEVSNLVTACLRNQPRVLICRIKTGNSVPESLCPFTRKEGQGVTSRQRWQELSPRKGKCSLSQMDQVMTCKRKMIGQLEKLQKHQSASSEDGLCLEASHNPTVISPRNQNTGQTVEASSEVFACSQCPFVHTEEVNLHQHLKIVHAEELRETLQEMSPNATRSVQMLGRTEEPSRKPS</sequence>